<feature type="chain" id="PRO_5042478108" evidence="1">
    <location>
        <begin position="30"/>
        <end position="187"/>
    </location>
</feature>
<reference evidence="2" key="1">
    <citation type="submission" date="2023-03" db="EMBL/GenBank/DDBJ databases">
        <title>Andean soil-derived lignocellulolytic bacterial consortium as a source of novel taxa and putative plastic-active enzymes.</title>
        <authorList>
            <person name="Diaz-Garcia L."/>
            <person name="Chuvochina M."/>
            <person name="Feuerriegel G."/>
            <person name="Bunk B."/>
            <person name="Sproer C."/>
            <person name="Streit W.R."/>
            <person name="Rodriguez L.M."/>
            <person name="Overmann J."/>
            <person name="Jimenez D.J."/>
        </authorList>
    </citation>
    <scope>NUCLEOTIDE SEQUENCE</scope>
    <source>
        <strain evidence="2">MAG 3858</strain>
    </source>
</reference>
<feature type="signal peptide" evidence="1">
    <location>
        <begin position="1"/>
        <end position="29"/>
    </location>
</feature>
<dbReference type="AlphaFoldDB" id="A0AAJ6B7T9"/>
<evidence type="ECO:0000313" key="2">
    <source>
        <dbReference type="EMBL" id="WEK20224.1"/>
    </source>
</evidence>
<name>A0AAJ6B7T9_9SPHI</name>
<accession>A0AAJ6B7T9</accession>
<proteinExistence type="predicted"/>
<keyword evidence="1" id="KW-0732">Signal</keyword>
<dbReference type="EMBL" id="CP119313">
    <property type="protein sequence ID" value="WEK20224.1"/>
    <property type="molecule type" value="Genomic_DNA"/>
</dbReference>
<evidence type="ECO:0000313" key="3">
    <source>
        <dbReference type="Proteomes" id="UP001214530"/>
    </source>
</evidence>
<evidence type="ECO:0000256" key="1">
    <source>
        <dbReference type="SAM" id="SignalP"/>
    </source>
</evidence>
<gene>
    <name evidence="2" type="ORF">P0Y49_03550</name>
</gene>
<protein>
    <submittedName>
        <fullName evidence="2">Uncharacterized protein</fullName>
    </submittedName>
</protein>
<sequence>MSQYEVMPVKYLFLSIFVLFCAASSAQEAIDCKKLLDTEPYFVKHKSSEKDSLLKRDITILKHCGNFETIDSVFLKGPMLGALMLDQVRIGKSATYRTLIDYFNDYKKTIAYKDFVKGLVLYKELALKKVNLDSWETDKELFVRMGFTAGDLEDFKSFLTSMAGQDLTYKAALTRYMSDIETMRVDK</sequence>
<dbReference type="Proteomes" id="UP001214530">
    <property type="component" value="Chromosome"/>
</dbReference>
<organism evidence="2 3">
    <name type="scientific">Candidatus Pedobacter colombiensis</name>
    <dbReference type="NCBI Taxonomy" id="3121371"/>
    <lineage>
        <taxon>Bacteria</taxon>
        <taxon>Pseudomonadati</taxon>
        <taxon>Bacteroidota</taxon>
        <taxon>Sphingobacteriia</taxon>
        <taxon>Sphingobacteriales</taxon>
        <taxon>Sphingobacteriaceae</taxon>
        <taxon>Pedobacter</taxon>
    </lineage>
</organism>